<dbReference type="NCBIfam" id="TIGR00751">
    <property type="entry name" value="menA"/>
    <property type="match status" value="1"/>
</dbReference>
<dbReference type="InterPro" id="IPR000537">
    <property type="entry name" value="UbiA_prenyltransferase"/>
</dbReference>
<feature type="transmembrane region" description="Helical" evidence="8">
    <location>
        <begin position="92"/>
        <end position="110"/>
    </location>
</feature>
<keyword evidence="5 8" id="KW-0812">Transmembrane</keyword>
<gene>
    <name evidence="8 10" type="primary">menA</name>
    <name evidence="10" type="ORF">ACFOMG_06220</name>
</gene>
<comment type="caution">
    <text evidence="10">The sequence shown here is derived from an EMBL/GenBank/DDBJ whole genome shotgun (WGS) entry which is preliminary data.</text>
</comment>
<comment type="catalytic activity">
    <reaction evidence="8">
        <text>an all-trans-polyprenyl diphosphate + 1,4-dihydroxy-2-naphthoate + H(+) = a 2-demethylmenaquinol + CO2 + diphosphate</text>
        <dbReference type="Rhea" id="RHEA:26478"/>
        <dbReference type="Rhea" id="RHEA-COMP:9563"/>
        <dbReference type="Rhea" id="RHEA-COMP:9564"/>
        <dbReference type="ChEBI" id="CHEBI:11173"/>
        <dbReference type="ChEBI" id="CHEBI:15378"/>
        <dbReference type="ChEBI" id="CHEBI:16526"/>
        <dbReference type="ChEBI" id="CHEBI:33019"/>
        <dbReference type="ChEBI" id="CHEBI:55437"/>
        <dbReference type="ChEBI" id="CHEBI:58914"/>
        <dbReference type="EC" id="2.5.1.74"/>
    </reaction>
</comment>
<dbReference type="Pfam" id="PF01040">
    <property type="entry name" value="UbiA"/>
    <property type="match status" value="1"/>
</dbReference>
<dbReference type="PANTHER" id="PTHR13929">
    <property type="entry name" value="1,4-DIHYDROXY-2-NAPHTHOATE OCTAPRENYLTRANSFERASE"/>
    <property type="match status" value="1"/>
</dbReference>
<sequence length="287" mass="30737">MTRLQAWLLAARPKTLPAVVAPVLAGQWLAWNAATDNFSFLLAAMVLFCALLLQVAVNLANDVFDFHHGVDQAGRLGPARAAQSGWLTSQQLIAGLRFILLLAAVSGLYLVWQGGWWYLLLGGLSLLAALAYSAGPFPLASNALGEVTVFLFFGLLAVAGGYTLHQLTPDWQVWLTAAAFGCLTAAIMLVNNIRDRHSDAQAGKHTLVILLGVGASRVLYVVLLALPGIWLCDQSGFGGLVVLLVALLLARGIFYRDGAALNRQLAQSALFCLLYAAVFVAGQWHTR</sequence>
<feature type="transmembrane region" description="Helical" evidence="8">
    <location>
        <begin position="171"/>
        <end position="193"/>
    </location>
</feature>
<dbReference type="EMBL" id="JBHRYB010000005">
    <property type="protein sequence ID" value="MFC3679703.1"/>
    <property type="molecule type" value="Genomic_DNA"/>
</dbReference>
<dbReference type="Proteomes" id="UP001595722">
    <property type="component" value="Unassembled WGS sequence"/>
</dbReference>
<organism evidence="10 11">
    <name type="scientific">Bacterioplanoides pacificum</name>
    <dbReference type="NCBI Taxonomy" id="1171596"/>
    <lineage>
        <taxon>Bacteria</taxon>
        <taxon>Pseudomonadati</taxon>
        <taxon>Pseudomonadota</taxon>
        <taxon>Gammaproteobacteria</taxon>
        <taxon>Oceanospirillales</taxon>
        <taxon>Oceanospirillaceae</taxon>
        <taxon>Bacterioplanoides</taxon>
    </lineage>
</organism>
<dbReference type="PANTHER" id="PTHR13929:SF0">
    <property type="entry name" value="UBIA PRENYLTRANSFERASE DOMAIN-CONTAINING PROTEIN 1"/>
    <property type="match status" value="1"/>
</dbReference>
<dbReference type="HAMAP" id="MF_01937">
    <property type="entry name" value="MenA_1"/>
    <property type="match status" value="1"/>
</dbReference>
<keyword evidence="6 8" id="KW-1133">Transmembrane helix</keyword>
<evidence type="ECO:0000256" key="5">
    <source>
        <dbReference type="ARBA" id="ARBA00022692"/>
    </source>
</evidence>
<evidence type="ECO:0000256" key="4">
    <source>
        <dbReference type="ARBA" id="ARBA00022679"/>
    </source>
</evidence>
<dbReference type="RefSeq" id="WP_376865459.1">
    <property type="nucleotide sequence ID" value="NZ_JBHRYB010000005.1"/>
</dbReference>
<keyword evidence="7 8" id="KW-0472">Membrane</keyword>
<feature type="transmembrane region" description="Helical" evidence="8">
    <location>
        <begin position="116"/>
        <end position="135"/>
    </location>
</feature>
<proteinExistence type="inferred from homology"/>
<feature type="transmembrane region" description="Helical" evidence="8">
    <location>
        <begin position="205"/>
        <end position="230"/>
    </location>
</feature>
<accession>A0ABV7VRU0</accession>
<evidence type="ECO:0000256" key="9">
    <source>
        <dbReference type="NCBIfam" id="TIGR00751"/>
    </source>
</evidence>
<keyword evidence="11" id="KW-1185">Reference proteome</keyword>
<comment type="pathway">
    <text evidence="8">Quinol/quinone metabolism; menaquinone biosynthesis; menaquinol from 1,4-dihydroxy-2-naphthoate: step 1/2.</text>
</comment>
<dbReference type="InterPro" id="IPR004657">
    <property type="entry name" value="MenA"/>
</dbReference>
<keyword evidence="3 8" id="KW-1003">Cell membrane</keyword>
<evidence type="ECO:0000313" key="10">
    <source>
        <dbReference type="EMBL" id="MFC3679703.1"/>
    </source>
</evidence>
<evidence type="ECO:0000256" key="1">
    <source>
        <dbReference type="ARBA" id="ARBA00004141"/>
    </source>
</evidence>
<name>A0ABV7VRU0_9GAMM</name>
<keyword evidence="4 8" id="KW-0808">Transferase</keyword>
<evidence type="ECO:0000256" key="7">
    <source>
        <dbReference type="ARBA" id="ARBA00023136"/>
    </source>
</evidence>
<keyword evidence="2 8" id="KW-0474">Menaquinone biosynthesis</keyword>
<feature type="transmembrane region" description="Helical" evidence="8">
    <location>
        <begin position="41"/>
        <end position="60"/>
    </location>
</feature>
<evidence type="ECO:0000256" key="8">
    <source>
        <dbReference type="HAMAP-Rule" id="MF_01937"/>
    </source>
</evidence>
<feature type="transmembrane region" description="Helical" evidence="8">
    <location>
        <begin position="147"/>
        <end position="165"/>
    </location>
</feature>
<dbReference type="GO" id="GO:0046428">
    <property type="term" value="F:1,4-dihydroxy-2-naphthoate polyprenyltransferase activity"/>
    <property type="evidence" value="ECO:0007669"/>
    <property type="project" value="UniProtKB-EC"/>
</dbReference>
<evidence type="ECO:0000313" key="11">
    <source>
        <dbReference type="Proteomes" id="UP001595722"/>
    </source>
</evidence>
<evidence type="ECO:0000256" key="2">
    <source>
        <dbReference type="ARBA" id="ARBA00022428"/>
    </source>
</evidence>
<dbReference type="InterPro" id="IPR044878">
    <property type="entry name" value="UbiA_sf"/>
</dbReference>
<reference evidence="11" key="1">
    <citation type="journal article" date="2019" name="Int. J. Syst. Evol. Microbiol.">
        <title>The Global Catalogue of Microorganisms (GCM) 10K type strain sequencing project: providing services to taxonomists for standard genome sequencing and annotation.</title>
        <authorList>
            <consortium name="The Broad Institute Genomics Platform"/>
            <consortium name="The Broad Institute Genome Sequencing Center for Infectious Disease"/>
            <person name="Wu L."/>
            <person name="Ma J."/>
        </authorList>
    </citation>
    <scope>NUCLEOTIDE SEQUENCE [LARGE SCALE GENOMIC DNA]</scope>
    <source>
        <strain evidence="11">KCTC 42424</strain>
    </source>
</reference>
<protein>
    <recommendedName>
        <fullName evidence="8 9">1,4-dihydroxy-2-naphthoate octaprenyltransferase</fullName>
        <shortName evidence="8">DHNA-octaprenyltransferase</shortName>
        <ecNumber evidence="8 9">2.5.1.74</ecNumber>
    </recommendedName>
</protein>
<feature type="transmembrane region" description="Helical" evidence="8">
    <location>
        <begin position="266"/>
        <end position="284"/>
    </location>
</feature>
<comment type="function">
    <text evidence="8">Conversion of 1,4-dihydroxy-2-naphthoate (DHNA) to demethylmenaquinone (DMK).</text>
</comment>
<comment type="similarity">
    <text evidence="8">Belongs to the MenA family. Type 1 subfamily.</text>
</comment>
<dbReference type="EC" id="2.5.1.74" evidence="8 9"/>
<dbReference type="Gene3D" id="1.10.357.140">
    <property type="entry name" value="UbiA prenyltransferase"/>
    <property type="match status" value="1"/>
</dbReference>
<dbReference type="CDD" id="cd13962">
    <property type="entry name" value="PT_UbiA_UBIAD1"/>
    <property type="match status" value="1"/>
</dbReference>
<evidence type="ECO:0000256" key="6">
    <source>
        <dbReference type="ARBA" id="ARBA00022989"/>
    </source>
</evidence>
<dbReference type="PIRSF" id="PIRSF005355">
    <property type="entry name" value="UBIAD1"/>
    <property type="match status" value="1"/>
</dbReference>
<feature type="transmembrane region" description="Helical" evidence="8">
    <location>
        <begin position="236"/>
        <end position="254"/>
    </location>
</feature>
<comment type="subcellular location">
    <subcellularLocation>
        <location evidence="8">Cell membrane</location>
        <topology evidence="8">Multi-pass membrane protein</topology>
    </subcellularLocation>
    <subcellularLocation>
        <location evidence="1">Membrane</location>
        <topology evidence="1">Multi-pass membrane protein</topology>
    </subcellularLocation>
</comment>
<dbReference type="InterPro" id="IPR026046">
    <property type="entry name" value="UBIAD1"/>
</dbReference>
<evidence type="ECO:0000256" key="3">
    <source>
        <dbReference type="ARBA" id="ARBA00022475"/>
    </source>
</evidence>